<keyword evidence="3" id="KW-0964">Secreted</keyword>
<evidence type="ECO:0000259" key="15">
    <source>
        <dbReference type="PROSITE" id="PS51020"/>
    </source>
</evidence>
<evidence type="ECO:0000256" key="7">
    <source>
        <dbReference type="ARBA" id="ARBA00022737"/>
    </source>
</evidence>
<feature type="chain" id="PRO_5026267903" description="Spondin-1" evidence="12">
    <location>
        <begin position="25"/>
        <end position="810"/>
    </location>
</feature>
<dbReference type="PROSITE" id="PS00280">
    <property type="entry name" value="BPTI_KUNITZ_1"/>
    <property type="match status" value="1"/>
</dbReference>
<evidence type="ECO:0000256" key="9">
    <source>
        <dbReference type="ARBA" id="ARBA00023157"/>
    </source>
</evidence>
<keyword evidence="6 12" id="KW-0732">Signal</keyword>
<dbReference type="PROSITE" id="PS51020">
    <property type="entry name" value="SPONDIN"/>
    <property type="match status" value="1"/>
</dbReference>
<dbReference type="InterPro" id="IPR036383">
    <property type="entry name" value="TSP1_rpt_sf"/>
</dbReference>
<dbReference type="FunFam" id="2.60.40.2130:FF:000002">
    <property type="entry name" value="Putative Spondin-1"/>
    <property type="match status" value="1"/>
</dbReference>
<keyword evidence="8" id="KW-0130">Cell adhesion</keyword>
<evidence type="ECO:0000256" key="2">
    <source>
        <dbReference type="ARBA" id="ARBA00019594"/>
    </source>
</evidence>
<accession>A0A6H5I5S7</accession>
<dbReference type="InterPro" id="IPR000884">
    <property type="entry name" value="TSP1_rpt"/>
</dbReference>
<keyword evidence="17" id="KW-1185">Reference proteome</keyword>
<dbReference type="Gene3D" id="2.20.100.10">
    <property type="entry name" value="Thrombospondin type-1 (TSP1) repeat"/>
    <property type="match status" value="4"/>
</dbReference>
<evidence type="ECO:0000313" key="16">
    <source>
        <dbReference type="EMBL" id="CAB0033244.1"/>
    </source>
</evidence>
<dbReference type="SUPFAM" id="SSF82895">
    <property type="entry name" value="TSP-1 type 1 repeat"/>
    <property type="match status" value="4"/>
</dbReference>
<evidence type="ECO:0000256" key="5">
    <source>
        <dbReference type="ARBA" id="ARBA00022723"/>
    </source>
</evidence>
<keyword evidence="5" id="KW-0479">Metal-binding</keyword>
<keyword evidence="10" id="KW-0325">Glycoprotein</keyword>
<dbReference type="Pfam" id="PF19028">
    <property type="entry name" value="TSP1_spondin"/>
    <property type="match status" value="2"/>
</dbReference>
<dbReference type="GO" id="GO:0007155">
    <property type="term" value="P:cell adhesion"/>
    <property type="evidence" value="ECO:0007669"/>
    <property type="project" value="UniProtKB-KW"/>
</dbReference>
<feature type="signal peptide" evidence="12">
    <location>
        <begin position="1"/>
        <end position="24"/>
    </location>
</feature>
<keyword evidence="9" id="KW-1015">Disulfide bond</keyword>
<dbReference type="SMART" id="SM00209">
    <property type="entry name" value="TSP1"/>
    <property type="match status" value="4"/>
</dbReference>
<organism evidence="16 17">
    <name type="scientific">Trichogramma brassicae</name>
    <dbReference type="NCBI Taxonomy" id="86971"/>
    <lineage>
        <taxon>Eukaryota</taxon>
        <taxon>Metazoa</taxon>
        <taxon>Ecdysozoa</taxon>
        <taxon>Arthropoda</taxon>
        <taxon>Hexapoda</taxon>
        <taxon>Insecta</taxon>
        <taxon>Pterygota</taxon>
        <taxon>Neoptera</taxon>
        <taxon>Endopterygota</taxon>
        <taxon>Hymenoptera</taxon>
        <taxon>Apocrita</taxon>
        <taxon>Proctotrupomorpha</taxon>
        <taxon>Chalcidoidea</taxon>
        <taxon>Trichogrammatidae</taxon>
        <taxon>Trichogramma</taxon>
    </lineage>
</organism>
<dbReference type="SMART" id="SM00131">
    <property type="entry name" value="KU"/>
    <property type="match status" value="1"/>
</dbReference>
<dbReference type="Gene3D" id="2.60.40.4060">
    <property type="entry name" value="Reeler domain"/>
    <property type="match status" value="1"/>
</dbReference>
<dbReference type="InterPro" id="IPR044004">
    <property type="entry name" value="TSP1_spondin_dom"/>
</dbReference>
<dbReference type="InterPro" id="IPR051418">
    <property type="entry name" value="Spondin/Thrombospondin_T1"/>
</dbReference>
<dbReference type="OrthoDB" id="347314at2759"/>
<dbReference type="SUPFAM" id="SSF57362">
    <property type="entry name" value="BPTI-like"/>
    <property type="match status" value="1"/>
</dbReference>
<dbReference type="Proteomes" id="UP000479190">
    <property type="component" value="Unassembled WGS sequence"/>
</dbReference>
<dbReference type="InterPro" id="IPR042307">
    <property type="entry name" value="Reeler_sf"/>
</dbReference>
<dbReference type="PANTHER" id="PTHR11311">
    <property type="entry name" value="SPONDIN"/>
    <property type="match status" value="1"/>
</dbReference>
<dbReference type="GO" id="GO:0004867">
    <property type="term" value="F:serine-type endopeptidase inhibitor activity"/>
    <property type="evidence" value="ECO:0007669"/>
    <property type="project" value="InterPro"/>
</dbReference>
<dbReference type="Gene3D" id="2.60.40.2130">
    <property type="entry name" value="F-spondin domain"/>
    <property type="match status" value="1"/>
</dbReference>
<dbReference type="FunFam" id="2.20.100.10:FF:000026">
    <property type="entry name" value="Spondin 1"/>
    <property type="match status" value="1"/>
</dbReference>
<dbReference type="PROSITE" id="PS50279">
    <property type="entry name" value="BPTI_KUNITZ_2"/>
    <property type="match status" value="1"/>
</dbReference>
<dbReference type="Pfam" id="PF00090">
    <property type="entry name" value="TSP_1"/>
    <property type="match status" value="2"/>
</dbReference>
<dbReference type="Pfam" id="PF06468">
    <property type="entry name" value="Spond_N"/>
    <property type="match status" value="1"/>
</dbReference>
<evidence type="ECO:0000256" key="3">
    <source>
        <dbReference type="ARBA" id="ARBA00022525"/>
    </source>
</evidence>
<dbReference type="InterPro" id="IPR020901">
    <property type="entry name" value="Prtase_inh_Kunz-CS"/>
</dbReference>
<evidence type="ECO:0000259" key="14">
    <source>
        <dbReference type="PROSITE" id="PS51019"/>
    </source>
</evidence>
<dbReference type="CDD" id="cd00109">
    <property type="entry name" value="Kunitz-type"/>
    <property type="match status" value="1"/>
</dbReference>
<dbReference type="NCBIfam" id="NF038123">
    <property type="entry name" value="NF038123_dom"/>
    <property type="match status" value="1"/>
</dbReference>
<dbReference type="PROSITE" id="PS50092">
    <property type="entry name" value="TSP1"/>
    <property type="match status" value="4"/>
</dbReference>
<proteinExistence type="predicted"/>
<dbReference type="GO" id="GO:0031012">
    <property type="term" value="C:extracellular matrix"/>
    <property type="evidence" value="ECO:0007669"/>
    <property type="project" value="TreeGrafter"/>
</dbReference>
<dbReference type="PRINTS" id="PR00759">
    <property type="entry name" value="BASICPTASE"/>
</dbReference>
<evidence type="ECO:0000256" key="6">
    <source>
        <dbReference type="ARBA" id="ARBA00022729"/>
    </source>
</evidence>
<feature type="domain" description="BPTI/Kunitz inhibitor" evidence="13">
    <location>
        <begin position="651"/>
        <end position="701"/>
    </location>
</feature>
<dbReference type="GO" id="GO:0046872">
    <property type="term" value="F:metal ion binding"/>
    <property type="evidence" value="ECO:0007669"/>
    <property type="project" value="UniProtKB-KW"/>
</dbReference>
<evidence type="ECO:0000313" key="17">
    <source>
        <dbReference type="Proteomes" id="UP000479190"/>
    </source>
</evidence>
<evidence type="ECO:0000256" key="10">
    <source>
        <dbReference type="ARBA" id="ARBA00023180"/>
    </source>
</evidence>
<evidence type="ECO:0000256" key="11">
    <source>
        <dbReference type="ARBA" id="ARBA00030964"/>
    </source>
</evidence>
<dbReference type="FunFam" id="4.10.410.10:FF:000046">
    <property type="entry name" value="AGAP011765-PA"/>
    <property type="match status" value="1"/>
</dbReference>
<dbReference type="Gene3D" id="4.10.410.10">
    <property type="entry name" value="Pancreatic trypsin inhibitor Kunitz domain"/>
    <property type="match status" value="1"/>
</dbReference>
<evidence type="ECO:0000256" key="8">
    <source>
        <dbReference type="ARBA" id="ARBA00022889"/>
    </source>
</evidence>
<feature type="domain" description="Spondin" evidence="15">
    <location>
        <begin position="183"/>
        <end position="373"/>
    </location>
</feature>
<dbReference type="EMBL" id="CADCXV010000702">
    <property type="protein sequence ID" value="CAB0033244.1"/>
    <property type="molecule type" value="Genomic_DNA"/>
</dbReference>
<dbReference type="AlphaFoldDB" id="A0A6H5I5S7"/>
<dbReference type="Pfam" id="PF00014">
    <property type="entry name" value="Kunitz_BPTI"/>
    <property type="match status" value="1"/>
</dbReference>
<dbReference type="InterPro" id="IPR036880">
    <property type="entry name" value="Kunitz_BPTI_sf"/>
</dbReference>
<dbReference type="PANTHER" id="PTHR11311:SF23">
    <property type="entry name" value="SPONDIN-1"/>
    <property type="match status" value="1"/>
</dbReference>
<name>A0A6H5I5S7_9HYME</name>
<feature type="domain" description="Reelin" evidence="14">
    <location>
        <begin position="11"/>
        <end position="184"/>
    </location>
</feature>
<comment type="subcellular location">
    <subcellularLocation>
        <location evidence="1">Secreted</location>
        <location evidence="1">Extracellular space</location>
        <location evidence="1">Extracellular matrix</location>
    </subcellularLocation>
</comment>
<protein>
    <recommendedName>
        <fullName evidence="2">Spondin-1</fullName>
    </recommendedName>
    <alternativeName>
        <fullName evidence="11">F-spondin</fullName>
    </alternativeName>
</protein>
<gene>
    <name evidence="16" type="ORF">TBRA_LOCUS5161</name>
</gene>
<reference evidence="16 17" key="1">
    <citation type="submission" date="2020-02" db="EMBL/GenBank/DDBJ databases">
        <authorList>
            <person name="Ferguson B K."/>
        </authorList>
    </citation>
    <scope>NUCLEOTIDE SEQUENCE [LARGE SCALE GENOMIC DNA]</scope>
</reference>
<evidence type="ECO:0000256" key="4">
    <source>
        <dbReference type="ARBA" id="ARBA00022530"/>
    </source>
</evidence>
<keyword evidence="7" id="KW-0677">Repeat</keyword>
<dbReference type="InterPro" id="IPR009465">
    <property type="entry name" value="Spondin_N"/>
</dbReference>
<evidence type="ECO:0000256" key="1">
    <source>
        <dbReference type="ARBA" id="ARBA00004498"/>
    </source>
</evidence>
<sequence>MIPAMRRLIGLAWLCCVVIGQARAGCPLKPKTEQTSATRLPGDGGYRILISGEYDKYIPNAVYTIGLQGSGDFDQLERFERFTLSVDAQSPSSFNRPYPRTGYFQIFPDSLTEFNEDCVNTVSESSDRPKSEVQVLWRAPPRGSGCVVFTAMVMEGPTRWYAGDGHLQRVFCEMSPRETESLDTLRCCACDEAKYKMVLEGIWSNETHPKDFPQSVWLTRFSDIIGATHETNFSFWGRDHVASDGFRQLAEWGSVAGLEGEFQAKQRYLKTFIKAPGLWYPSMNSNTSASFEVDRRHPLLSLASSMGPSPDWVVGVSKLNLCQRDCSWIRRMTIDLYPWDAGTDSGISYMSANAETRPRELMKPITTMYPEDPRSPFYDPSGRPMLPVARLYLDRDELIKKSCYEQQQQSHDVTDFDVRDIAAASGNTATDSVSGLGDRREDDCAMTDYSDWSACSVNCGKGVRTRKRSYRNPERATLIGCNEELVSQEICLGADGECKITPTPSKKENEKVQQLAASVVEECETTDWSDWSECSATCGVAFRTRWRRLRRADHQNKCLRTKLTEKDRCVLPVCPQDASEQQDDVCKVSDWSKWSACSATCGNGVKSRSRTLLVSPELRADCSRKVLLIQQRPCLDQADCTFAAAAAKGICSEKIHKGPCRGYFERWAYDPEKRACVSFVYGGCRGNRNNFRTYDDCTNSCAADSSSAVPALESASTANSDVVVARHAPEDRLASLRSSDVLPLPTKQRQLTPIDCEVSEWSPWTDCNVTCGMGRMISTRYIVRHPQNGGRSCPLRLERRAICQLAPCKV</sequence>
<dbReference type="InterPro" id="IPR038678">
    <property type="entry name" value="Spondin_N_sf"/>
</dbReference>
<dbReference type="CDD" id="cd08544">
    <property type="entry name" value="Reeler"/>
    <property type="match status" value="1"/>
</dbReference>
<dbReference type="Pfam" id="PF02014">
    <property type="entry name" value="Reeler"/>
    <property type="match status" value="1"/>
</dbReference>
<dbReference type="InterPro" id="IPR002861">
    <property type="entry name" value="Reeler_dom"/>
</dbReference>
<keyword evidence="4" id="KW-0272">Extracellular matrix</keyword>
<dbReference type="InterPro" id="IPR002223">
    <property type="entry name" value="Kunitz_BPTI"/>
</dbReference>
<evidence type="ECO:0000259" key="13">
    <source>
        <dbReference type="PROSITE" id="PS50279"/>
    </source>
</evidence>
<dbReference type="PROSITE" id="PS51019">
    <property type="entry name" value="REELIN"/>
    <property type="match status" value="1"/>
</dbReference>
<evidence type="ECO:0000256" key="12">
    <source>
        <dbReference type="SAM" id="SignalP"/>
    </source>
</evidence>